<evidence type="ECO:0000313" key="5">
    <source>
        <dbReference type="EMBL" id="RWR89307.1"/>
    </source>
</evidence>
<dbReference type="OrthoDB" id="185373at2759"/>
<dbReference type="AlphaFoldDB" id="A0A3S3MZK1"/>
<dbReference type="InterPro" id="IPR033443">
    <property type="entry name" value="PROP1-like_PPR_dom"/>
</dbReference>
<dbReference type="Gene3D" id="1.25.40.10">
    <property type="entry name" value="Tetratricopeptide repeat domain"/>
    <property type="match status" value="2"/>
</dbReference>
<gene>
    <name evidence="5" type="ORF">CKAN_01835800</name>
</gene>
<feature type="repeat" description="PPR" evidence="2">
    <location>
        <begin position="201"/>
        <end position="235"/>
    </location>
</feature>
<evidence type="ECO:0000313" key="6">
    <source>
        <dbReference type="Proteomes" id="UP000283530"/>
    </source>
</evidence>
<organism evidence="5 6">
    <name type="scientific">Cinnamomum micranthum f. kanehirae</name>
    <dbReference type="NCBI Taxonomy" id="337451"/>
    <lineage>
        <taxon>Eukaryota</taxon>
        <taxon>Viridiplantae</taxon>
        <taxon>Streptophyta</taxon>
        <taxon>Embryophyta</taxon>
        <taxon>Tracheophyta</taxon>
        <taxon>Spermatophyta</taxon>
        <taxon>Magnoliopsida</taxon>
        <taxon>Magnoliidae</taxon>
        <taxon>Laurales</taxon>
        <taxon>Lauraceae</taxon>
        <taxon>Cinnamomum</taxon>
    </lineage>
</organism>
<protein>
    <submittedName>
        <fullName evidence="5">Pentatricopeptide repeat-containing-like protein isoform X2</fullName>
    </submittedName>
</protein>
<evidence type="ECO:0000259" key="4">
    <source>
        <dbReference type="Pfam" id="PF17177"/>
    </source>
</evidence>
<dbReference type="PROSITE" id="PS51375">
    <property type="entry name" value="PPR"/>
    <property type="match status" value="5"/>
</dbReference>
<dbReference type="PANTHER" id="PTHR46862">
    <property type="entry name" value="OS07G0661900 PROTEIN"/>
    <property type="match status" value="1"/>
</dbReference>
<feature type="repeat" description="PPR" evidence="2">
    <location>
        <begin position="271"/>
        <end position="305"/>
    </location>
</feature>
<feature type="region of interest" description="Disordered" evidence="3">
    <location>
        <begin position="41"/>
        <end position="67"/>
    </location>
</feature>
<evidence type="ECO:0000256" key="3">
    <source>
        <dbReference type="SAM" id="MobiDB-lite"/>
    </source>
</evidence>
<dbReference type="Pfam" id="PF13041">
    <property type="entry name" value="PPR_2"/>
    <property type="match status" value="1"/>
</dbReference>
<dbReference type="InterPro" id="IPR002885">
    <property type="entry name" value="PPR_rpt"/>
</dbReference>
<dbReference type="Proteomes" id="UP000283530">
    <property type="component" value="Unassembled WGS sequence"/>
</dbReference>
<reference evidence="5 6" key="1">
    <citation type="journal article" date="2019" name="Nat. Plants">
        <title>Stout camphor tree genome fills gaps in understanding of flowering plant genome evolution.</title>
        <authorList>
            <person name="Chaw S.M."/>
            <person name="Liu Y.C."/>
            <person name="Wu Y.W."/>
            <person name="Wang H.Y."/>
            <person name="Lin C.I."/>
            <person name="Wu C.S."/>
            <person name="Ke H.M."/>
            <person name="Chang L.Y."/>
            <person name="Hsu C.Y."/>
            <person name="Yang H.T."/>
            <person name="Sudianto E."/>
            <person name="Hsu M.H."/>
            <person name="Wu K.P."/>
            <person name="Wang L.N."/>
            <person name="Leebens-Mack J.H."/>
            <person name="Tsai I.J."/>
        </authorList>
    </citation>
    <scope>NUCLEOTIDE SEQUENCE [LARGE SCALE GENOMIC DNA]</scope>
    <source>
        <strain evidence="6">cv. Chaw 1501</strain>
        <tissue evidence="5">Young leaves</tissue>
    </source>
</reference>
<feature type="repeat" description="PPR" evidence="2">
    <location>
        <begin position="236"/>
        <end position="270"/>
    </location>
</feature>
<feature type="compositionally biased region" description="Polar residues" evidence="3">
    <location>
        <begin position="41"/>
        <end position="50"/>
    </location>
</feature>
<feature type="repeat" description="PPR" evidence="2">
    <location>
        <begin position="306"/>
        <end position="340"/>
    </location>
</feature>
<feature type="repeat" description="PPR" evidence="2">
    <location>
        <begin position="166"/>
        <end position="200"/>
    </location>
</feature>
<dbReference type="STRING" id="337451.A0A3S3MZK1"/>
<dbReference type="NCBIfam" id="TIGR00756">
    <property type="entry name" value="PPR"/>
    <property type="match status" value="4"/>
</dbReference>
<accession>A0A3S3MZK1</accession>
<comment type="caution">
    <text evidence="5">The sequence shown here is derived from an EMBL/GenBank/DDBJ whole genome shotgun (WGS) entry which is preliminary data.</text>
</comment>
<feature type="domain" description="PROP1-like PPR" evidence="4">
    <location>
        <begin position="254"/>
        <end position="389"/>
    </location>
</feature>
<keyword evidence="1" id="KW-0677">Repeat</keyword>
<dbReference type="EMBL" id="QPKB01000007">
    <property type="protein sequence ID" value="RWR89307.1"/>
    <property type="molecule type" value="Genomic_DNA"/>
</dbReference>
<evidence type="ECO:0000256" key="1">
    <source>
        <dbReference type="ARBA" id="ARBA00022737"/>
    </source>
</evidence>
<dbReference type="PANTHER" id="PTHR46862:SF3">
    <property type="entry name" value="OS07G0661900 PROTEIN"/>
    <property type="match status" value="1"/>
</dbReference>
<dbReference type="Pfam" id="PF17177">
    <property type="entry name" value="PPR_long"/>
    <property type="match status" value="1"/>
</dbReference>
<name>A0A3S3MZK1_9MAGN</name>
<keyword evidence="6" id="KW-1185">Reference proteome</keyword>
<sequence>MLSCPNSCGLFTPSITKTHQHRPFKNLPLLSLFQSQHPRFSLPPKSSLNPTPLLLAASDGGEENGKERPKLRWVEIGPNITEAQKEAISQLPPKMTKRCKAIMKRIICFSPEEGGDLSLLLSTWVKLMKPRRADWLSVLKEMKSQENPLFLQVIEFALEEESFEANIRDYTKIIHEYGKQNCLREAENTFMAMKKRGFTCDQVTLTVLIHMYSKAGNLSQAEETFEELKLLGLPLDKKAYGSMIMAYIRAGMAERGESLMREMETQDVYPGREVFKALLRAYSMAGDAEAAQRVFGAIQFAGIVPDAKLCALLMNAYCVAGQTDKARSVMQNLRRARIELSDKCVALMLAAYEKENNLNKALGLVMDLEKDGGYVVGKEAAEVLAKWFRRLGVVDEVEHVLRAYYAQTTNKLQSVFS</sequence>
<evidence type="ECO:0000256" key="2">
    <source>
        <dbReference type="PROSITE-ProRule" id="PRU00708"/>
    </source>
</evidence>
<dbReference type="InterPro" id="IPR011990">
    <property type="entry name" value="TPR-like_helical_dom_sf"/>
</dbReference>
<proteinExistence type="predicted"/>